<dbReference type="PANTHER" id="PTHR31120">
    <property type="entry name" value="METALLOPROTEASE TIKI"/>
    <property type="match status" value="1"/>
</dbReference>
<dbReference type="GO" id="GO:0004222">
    <property type="term" value="F:metalloendopeptidase activity"/>
    <property type="evidence" value="ECO:0007669"/>
    <property type="project" value="UniProtKB-UniRule"/>
</dbReference>
<dbReference type="GO" id="GO:0046872">
    <property type="term" value="F:metal ion binding"/>
    <property type="evidence" value="ECO:0007669"/>
    <property type="project" value="UniProtKB-UniRule"/>
</dbReference>
<keyword evidence="13" id="KW-0879">Wnt signaling pathway</keyword>
<evidence type="ECO:0000313" key="15">
    <source>
        <dbReference type="Proteomes" id="UP000230423"/>
    </source>
</evidence>
<dbReference type="OrthoDB" id="10040378at2759"/>
<dbReference type="Proteomes" id="UP000230423">
    <property type="component" value="Unassembled WGS sequence"/>
</dbReference>
<keyword evidence="12" id="KW-0325">Glycoprotein</keyword>
<dbReference type="PANTHER" id="PTHR31120:SF6">
    <property type="entry name" value="METALLOPROTEASE TIKI HOMOLOG"/>
    <property type="match status" value="1"/>
</dbReference>
<comment type="subcellular location">
    <subcellularLocation>
        <location evidence="13">Cell membrane</location>
        <topology evidence="13">Single-pass type I membrane protein</topology>
    </subcellularLocation>
    <subcellularLocation>
        <location evidence="2">Membrane</location>
        <topology evidence="2">Single-pass type I membrane protein</topology>
    </subcellularLocation>
</comment>
<keyword evidence="9" id="KW-1133">Transmembrane helix</keyword>
<dbReference type="EC" id="3.4.-.-" evidence="13"/>
<evidence type="ECO:0000256" key="11">
    <source>
        <dbReference type="ARBA" id="ARBA00023136"/>
    </source>
</evidence>
<comment type="cofactor">
    <cofactor evidence="1">
        <name>Co(2+)</name>
        <dbReference type="ChEBI" id="CHEBI:48828"/>
    </cofactor>
</comment>
<name>A0A2G9T5G5_TELCI</name>
<dbReference type="GO" id="GO:0016055">
    <property type="term" value="P:Wnt signaling pathway"/>
    <property type="evidence" value="ECO:0007669"/>
    <property type="project" value="UniProtKB-KW"/>
</dbReference>
<protein>
    <recommendedName>
        <fullName evidence="13">Metalloprotease TIKI homolog</fullName>
        <ecNumber evidence="13">3.4.-.-</ecNumber>
    </recommendedName>
</protein>
<evidence type="ECO:0000256" key="1">
    <source>
        <dbReference type="ARBA" id="ARBA00001941"/>
    </source>
</evidence>
<evidence type="ECO:0000256" key="4">
    <source>
        <dbReference type="ARBA" id="ARBA00022670"/>
    </source>
</evidence>
<keyword evidence="7 13" id="KW-0732">Signal</keyword>
<evidence type="ECO:0000256" key="8">
    <source>
        <dbReference type="ARBA" id="ARBA00022801"/>
    </source>
</evidence>
<organism evidence="14 15">
    <name type="scientific">Teladorsagia circumcincta</name>
    <name type="common">Brown stomach worm</name>
    <name type="synonym">Ostertagia circumcincta</name>
    <dbReference type="NCBI Taxonomy" id="45464"/>
    <lineage>
        <taxon>Eukaryota</taxon>
        <taxon>Metazoa</taxon>
        <taxon>Ecdysozoa</taxon>
        <taxon>Nematoda</taxon>
        <taxon>Chromadorea</taxon>
        <taxon>Rhabditida</taxon>
        <taxon>Rhabditina</taxon>
        <taxon>Rhabditomorpha</taxon>
        <taxon>Strongyloidea</taxon>
        <taxon>Trichostrongylidae</taxon>
        <taxon>Teladorsagia</taxon>
    </lineage>
</organism>
<dbReference type="InterPro" id="IPR002816">
    <property type="entry name" value="TraB/PrgY/GumN_fam"/>
</dbReference>
<sequence>SWDRKRPEWLLFALYQLCENILNRPATPMLDVFLANKAYEEDKQIHAIETAQEQCNPVASLSQEE</sequence>
<evidence type="ECO:0000313" key="14">
    <source>
        <dbReference type="EMBL" id="PIO53191.1"/>
    </source>
</evidence>
<keyword evidence="8 13" id="KW-0378">Hydrolase</keyword>
<dbReference type="GO" id="GO:0030178">
    <property type="term" value="P:negative regulation of Wnt signaling pathway"/>
    <property type="evidence" value="ECO:0007669"/>
    <property type="project" value="UniProtKB-UniRule"/>
</dbReference>
<dbReference type="Pfam" id="PF01963">
    <property type="entry name" value="TraB_PrgY_gumN"/>
    <property type="match status" value="1"/>
</dbReference>
<dbReference type="GO" id="GO:0005886">
    <property type="term" value="C:plasma membrane"/>
    <property type="evidence" value="ECO:0007669"/>
    <property type="project" value="UniProtKB-SubCell"/>
</dbReference>
<keyword evidence="10 13" id="KW-0482">Metalloprotease</keyword>
<dbReference type="InterPro" id="IPR040230">
    <property type="entry name" value="TIKI1/2-like"/>
</dbReference>
<evidence type="ECO:0000256" key="12">
    <source>
        <dbReference type="ARBA" id="ARBA00023180"/>
    </source>
</evidence>
<gene>
    <name evidence="14" type="ORF">TELCIR_25484</name>
</gene>
<evidence type="ECO:0000256" key="10">
    <source>
        <dbReference type="ARBA" id="ARBA00023049"/>
    </source>
</evidence>
<comment type="similarity">
    <text evidence="3 13">Belongs to the TIKI family.</text>
</comment>
<dbReference type="EMBL" id="KZ417552">
    <property type="protein sequence ID" value="PIO53191.1"/>
    <property type="molecule type" value="Genomic_DNA"/>
</dbReference>
<evidence type="ECO:0000256" key="13">
    <source>
        <dbReference type="RuleBase" id="RU369069"/>
    </source>
</evidence>
<evidence type="ECO:0000256" key="9">
    <source>
        <dbReference type="ARBA" id="ARBA00022989"/>
    </source>
</evidence>
<dbReference type="AlphaFoldDB" id="A0A2G9T5G5"/>
<evidence type="ECO:0000256" key="2">
    <source>
        <dbReference type="ARBA" id="ARBA00004479"/>
    </source>
</evidence>
<evidence type="ECO:0000256" key="5">
    <source>
        <dbReference type="ARBA" id="ARBA00022692"/>
    </source>
</evidence>
<comment type="cofactor">
    <cofactor evidence="13">
        <name>Mn(2+)</name>
        <dbReference type="ChEBI" id="CHEBI:29035"/>
    </cofactor>
    <cofactor evidence="13">
        <name>Co(2+)</name>
        <dbReference type="ChEBI" id="CHEBI:48828"/>
    </cofactor>
    <text evidence="13">Divalent metal cations. Mn(2+) or Co(2+).</text>
</comment>
<accession>A0A2G9T5G5</accession>
<keyword evidence="11" id="KW-0472">Membrane</keyword>
<comment type="function">
    <text evidence="13">Metalloprotease that acts as a negative regulator of the Wnt signaling pathway.</text>
</comment>
<keyword evidence="4 13" id="KW-0645">Protease</keyword>
<dbReference type="GO" id="GO:0006508">
    <property type="term" value="P:proteolysis"/>
    <property type="evidence" value="ECO:0007669"/>
    <property type="project" value="UniProtKB-KW"/>
</dbReference>
<evidence type="ECO:0000256" key="3">
    <source>
        <dbReference type="ARBA" id="ARBA00008261"/>
    </source>
</evidence>
<keyword evidence="5" id="KW-0812">Transmembrane</keyword>
<feature type="non-terminal residue" evidence="14">
    <location>
        <position position="65"/>
    </location>
</feature>
<evidence type="ECO:0000256" key="7">
    <source>
        <dbReference type="ARBA" id="ARBA00022729"/>
    </source>
</evidence>
<keyword evidence="15" id="KW-1185">Reference proteome</keyword>
<feature type="non-terminal residue" evidence="14">
    <location>
        <position position="1"/>
    </location>
</feature>
<reference evidence="14 15" key="1">
    <citation type="submission" date="2015-09" db="EMBL/GenBank/DDBJ databases">
        <title>Draft genome of the parasitic nematode Teladorsagia circumcincta isolate WARC Sus (inbred).</title>
        <authorList>
            <person name="Mitreva M."/>
        </authorList>
    </citation>
    <scope>NUCLEOTIDE SEQUENCE [LARGE SCALE GENOMIC DNA]</scope>
    <source>
        <strain evidence="14 15">S</strain>
    </source>
</reference>
<keyword evidence="13" id="KW-1003">Cell membrane</keyword>
<keyword evidence="6 13" id="KW-0479">Metal-binding</keyword>
<evidence type="ECO:0000256" key="6">
    <source>
        <dbReference type="ARBA" id="ARBA00022723"/>
    </source>
</evidence>
<proteinExistence type="inferred from homology"/>